<dbReference type="Proteomes" id="UP001152320">
    <property type="component" value="Chromosome 9"/>
</dbReference>
<dbReference type="InterPro" id="IPR007379">
    <property type="entry name" value="Tim44-like_dom"/>
</dbReference>
<evidence type="ECO:0000313" key="10">
    <source>
        <dbReference type="EMBL" id="KAJ8035842.1"/>
    </source>
</evidence>
<evidence type="ECO:0000259" key="9">
    <source>
        <dbReference type="SMART" id="SM00978"/>
    </source>
</evidence>
<name>A0A9Q1C000_HOLLE</name>
<comment type="similarity">
    <text evidence="6">Belongs to the mitochondrion-specific ribosomal protein mL45 family.</text>
</comment>
<dbReference type="OrthoDB" id="19619at2759"/>
<gene>
    <name evidence="10" type="ORF">HOLleu_19641</name>
</gene>
<protein>
    <recommendedName>
        <fullName evidence="7">Large ribosomal subunit protein mL45</fullName>
    </recommendedName>
    <alternativeName>
        <fullName evidence="8">39S ribosomal protein L45, mitochondrial</fullName>
    </alternativeName>
</protein>
<dbReference type="PANTHER" id="PTHR28554">
    <property type="entry name" value="39S RIBOSOMAL PROTEIN L45, MITOCHONDRIAL"/>
    <property type="match status" value="1"/>
</dbReference>
<dbReference type="GO" id="GO:1990904">
    <property type="term" value="C:ribonucleoprotein complex"/>
    <property type="evidence" value="ECO:0007669"/>
    <property type="project" value="UniProtKB-KW"/>
</dbReference>
<dbReference type="InterPro" id="IPR032710">
    <property type="entry name" value="NTF2-like_dom_sf"/>
</dbReference>
<keyword evidence="5" id="KW-0687">Ribonucleoprotein</keyword>
<proteinExistence type="inferred from homology"/>
<keyword evidence="4" id="KW-0496">Mitochondrion</keyword>
<evidence type="ECO:0000256" key="2">
    <source>
        <dbReference type="ARBA" id="ARBA00022946"/>
    </source>
</evidence>
<keyword evidence="3 10" id="KW-0689">Ribosomal protein</keyword>
<dbReference type="EMBL" id="JAIZAY010000009">
    <property type="protein sequence ID" value="KAJ8035842.1"/>
    <property type="molecule type" value="Genomic_DNA"/>
</dbReference>
<comment type="caution">
    <text evidence="10">The sequence shown here is derived from an EMBL/GenBank/DDBJ whole genome shotgun (WGS) entry which is preliminary data.</text>
</comment>
<dbReference type="PANTHER" id="PTHR28554:SF1">
    <property type="entry name" value="LARGE RIBOSOMAL SUBUNIT PROTEIN ML45"/>
    <property type="match status" value="1"/>
</dbReference>
<evidence type="ECO:0000256" key="3">
    <source>
        <dbReference type="ARBA" id="ARBA00022980"/>
    </source>
</evidence>
<dbReference type="Pfam" id="PF04280">
    <property type="entry name" value="Tim44"/>
    <property type="match status" value="1"/>
</dbReference>
<evidence type="ECO:0000256" key="5">
    <source>
        <dbReference type="ARBA" id="ARBA00023274"/>
    </source>
</evidence>
<dbReference type="InterPro" id="IPR051975">
    <property type="entry name" value="mtLSU_mL45"/>
</dbReference>
<comment type="subcellular location">
    <subcellularLocation>
        <location evidence="1">Mitochondrion</location>
    </subcellularLocation>
</comment>
<feature type="domain" description="Tim44-like" evidence="9">
    <location>
        <begin position="1"/>
        <end position="147"/>
    </location>
</feature>
<organism evidence="10 11">
    <name type="scientific">Holothuria leucospilota</name>
    <name type="common">Black long sea cucumber</name>
    <name type="synonym">Mertensiothuria leucospilota</name>
    <dbReference type="NCBI Taxonomy" id="206669"/>
    <lineage>
        <taxon>Eukaryota</taxon>
        <taxon>Metazoa</taxon>
        <taxon>Echinodermata</taxon>
        <taxon>Eleutherozoa</taxon>
        <taxon>Echinozoa</taxon>
        <taxon>Holothuroidea</taxon>
        <taxon>Aspidochirotacea</taxon>
        <taxon>Aspidochirotida</taxon>
        <taxon>Holothuriidae</taxon>
        <taxon>Holothuria</taxon>
    </lineage>
</organism>
<evidence type="ECO:0000256" key="7">
    <source>
        <dbReference type="ARBA" id="ARBA00039448"/>
    </source>
</evidence>
<evidence type="ECO:0000256" key="1">
    <source>
        <dbReference type="ARBA" id="ARBA00004173"/>
    </source>
</evidence>
<keyword evidence="2" id="KW-0809">Transit peptide</keyword>
<evidence type="ECO:0000256" key="6">
    <source>
        <dbReference type="ARBA" id="ARBA00038073"/>
    </source>
</evidence>
<sequence>MAIRKIRQFEPEFQTSEFAWKAQQIFIDAHNNLQEFDKNVLHSLVTEKCYPEMVSGFRYKTICWKFLESLEKPRVVHVRCTDMMAKGNVYAQVTVRMFSKQILAVYDRFGRLELGSEDTPRDVLEYIVLEKHLPNRYGAWRLHGKIVPSWATHKEPVIRTVVLPKDEEVQPTEQMSSESKVAKA</sequence>
<dbReference type="SMART" id="SM00978">
    <property type="entry name" value="Tim44"/>
    <property type="match status" value="1"/>
</dbReference>
<evidence type="ECO:0000313" key="11">
    <source>
        <dbReference type="Proteomes" id="UP001152320"/>
    </source>
</evidence>
<dbReference type="Gene3D" id="3.10.450.240">
    <property type="match status" value="1"/>
</dbReference>
<dbReference type="GO" id="GO:0005840">
    <property type="term" value="C:ribosome"/>
    <property type="evidence" value="ECO:0007669"/>
    <property type="project" value="UniProtKB-KW"/>
</dbReference>
<dbReference type="AlphaFoldDB" id="A0A9Q1C000"/>
<accession>A0A9Q1C000</accession>
<evidence type="ECO:0000256" key="4">
    <source>
        <dbReference type="ARBA" id="ARBA00023128"/>
    </source>
</evidence>
<dbReference type="GO" id="GO:0005739">
    <property type="term" value="C:mitochondrion"/>
    <property type="evidence" value="ECO:0007669"/>
    <property type="project" value="UniProtKB-SubCell"/>
</dbReference>
<dbReference type="FunFam" id="3.10.450.240:FF:000003">
    <property type="entry name" value="39S ribosomal protein L45, mitochondrial"/>
    <property type="match status" value="1"/>
</dbReference>
<evidence type="ECO:0000256" key="8">
    <source>
        <dbReference type="ARBA" id="ARBA00043031"/>
    </source>
</evidence>
<dbReference type="SUPFAM" id="SSF54427">
    <property type="entry name" value="NTF2-like"/>
    <property type="match status" value="1"/>
</dbReference>
<reference evidence="10" key="1">
    <citation type="submission" date="2021-10" db="EMBL/GenBank/DDBJ databases">
        <title>Tropical sea cucumber genome reveals ecological adaptation and Cuvierian tubules defense mechanism.</title>
        <authorList>
            <person name="Chen T."/>
        </authorList>
    </citation>
    <scope>NUCLEOTIDE SEQUENCE</scope>
    <source>
        <strain evidence="10">Nanhai2018</strain>
        <tissue evidence="10">Muscle</tissue>
    </source>
</reference>
<keyword evidence="11" id="KW-1185">Reference proteome</keyword>